<dbReference type="Proteomes" id="UP000246569">
    <property type="component" value="Unassembled WGS sequence"/>
</dbReference>
<dbReference type="OrthoDB" id="9799384at2"/>
<evidence type="ECO:0000313" key="2">
    <source>
        <dbReference type="Proteomes" id="UP000246569"/>
    </source>
</evidence>
<sequence length="60" mass="6974">MKRDIFGELMEGIEAMREQREGKVTLRAHRLEHRPLPAVDAALIRATREHPDTLERLAEL</sequence>
<proteinExistence type="predicted"/>
<dbReference type="EMBL" id="QGTJ01000001">
    <property type="protein sequence ID" value="PWV66019.1"/>
    <property type="molecule type" value="Genomic_DNA"/>
</dbReference>
<reference evidence="1 2" key="1">
    <citation type="submission" date="2018-05" db="EMBL/GenBank/DDBJ databases">
        <title>Genomic Encyclopedia of Type Strains, Phase IV (KMG-IV): sequencing the most valuable type-strain genomes for metagenomic binning, comparative biology and taxonomic classification.</title>
        <authorList>
            <person name="Goeker M."/>
        </authorList>
    </citation>
    <scope>NUCLEOTIDE SEQUENCE [LARGE SCALE GENOMIC DNA]</scope>
    <source>
        <strain evidence="1 2">DSM 23606</strain>
    </source>
</reference>
<evidence type="ECO:0008006" key="3">
    <source>
        <dbReference type="Google" id="ProtNLM"/>
    </source>
</evidence>
<evidence type="ECO:0000313" key="1">
    <source>
        <dbReference type="EMBL" id="PWV66019.1"/>
    </source>
</evidence>
<keyword evidence="2" id="KW-1185">Reference proteome</keyword>
<name>A0A317N5J6_9GAMM</name>
<organism evidence="1 2">
    <name type="scientific">Plasticicumulans acidivorans</name>
    <dbReference type="NCBI Taxonomy" id="886464"/>
    <lineage>
        <taxon>Bacteria</taxon>
        <taxon>Pseudomonadati</taxon>
        <taxon>Pseudomonadota</taxon>
        <taxon>Gammaproteobacteria</taxon>
        <taxon>Candidatus Competibacteraceae</taxon>
        <taxon>Plasticicumulans</taxon>
    </lineage>
</organism>
<comment type="caution">
    <text evidence="1">The sequence shown here is derived from an EMBL/GenBank/DDBJ whole genome shotgun (WGS) entry which is preliminary data.</text>
</comment>
<dbReference type="RefSeq" id="WP_110016994.1">
    <property type="nucleotide sequence ID" value="NZ_QGTJ01000001.1"/>
</dbReference>
<gene>
    <name evidence="1" type="ORF">C7443_101507</name>
</gene>
<dbReference type="AlphaFoldDB" id="A0A317N5J6"/>
<accession>A0A317N5J6</accession>
<protein>
    <recommendedName>
        <fullName evidence="3">Transcriptional regulator</fullName>
    </recommendedName>
</protein>